<evidence type="ECO:0000256" key="6">
    <source>
        <dbReference type="ARBA" id="ARBA00023002"/>
    </source>
</evidence>
<dbReference type="Pfam" id="PF01593">
    <property type="entry name" value="Amino_oxidase"/>
    <property type="match status" value="1"/>
</dbReference>
<reference evidence="8" key="5">
    <citation type="journal article" date="2021" name="G3 (Bethesda)">
        <title>Aegilops tauschii genome assembly Aet v5.0 features greater sequence contiguity and improved annotation.</title>
        <authorList>
            <person name="Wang L."/>
            <person name="Zhu T."/>
            <person name="Rodriguez J.C."/>
            <person name="Deal K.R."/>
            <person name="Dubcovsky J."/>
            <person name="McGuire P.E."/>
            <person name="Lux T."/>
            <person name="Spannagl M."/>
            <person name="Mayer K.F.X."/>
            <person name="Baldrich P."/>
            <person name="Meyers B.C."/>
            <person name="Huo N."/>
            <person name="Gu Y.Q."/>
            <person name="Zhou H."/>
            <person name="Devos K.M."/>
            <person name="Bennetzen J.L."/>
            <person name="Unver T."/>
            <person name="Budak H."/>
            <person name="Gulick P.J."/>
            <person name="Galiba G."/>
            <person name="Kalapos B."/>
            <person name="Nelson D.R."/>
            <person name="Li P."/>
            <person name="You F.M."/>
            <person name="Luo M.C."/>
            <person name="Dvorak J."/>
        </authorList>
    </citation>
    <scope>NUCLEOTIDE SEQUENCE [LARGE SCALE GENOMIC DNA]</scope>
    <source>
        <strain evidence="8">cv. AL8/78</strain>
    </source>
</reference>
<evidence type="ECO:0000256" key="5">
    <source>
        <dbReference type="ARBA" id="ARBA00022827"/>
    </source>
</evidence>
<name>A0A453T9G7_AEGTS</name>
<comment type="similarity">
    <text evidence="3">Belongs to the flavin monoamine oxidase family.</text>
</comment>
<protein>
    <recommendedName>
        <fullName evidence="7">Amine oxidase domain-containing protein</fullName>
    </recommendedName>
</protein>
<evidence type="ECO:0000313" key="8">
    <source>
        <dbReference type="EnsemblPlants" id="AET7Gv21301800.5"/>
    </source>
</evidence>
<dbReference type="PANTHER" id="PTHR10742">
    <property type="entry name" value="FLAVIN MONOAMINE OXIDASE"/>
    <property type="match status" value="1"/>
</dbReference>
<evidence type="ECO:0000313" key="9">
    <source>
        <dbReference type="Proteomes" id="UP000015105"/>
    </source>
</evidence>
<dbReference type="SUPFAM" id="SSF51905">
    <property type="entry name" value="FAD/NAD(P)-binding domain"/>
    <property type="match status" value="1"/>
</dbReference>
<dbReference type="InterPro" id="IPR036188">
    <property type="entry name" value="FAD/NAD-bd_sf"/>
</dbReference>
<dbReference type="EnsemblPlants" id="AET7Gv21301800.5">
    <property type="protein sequence ID" value="AET7Gv21301800.5"/>
    <property type="gene ID" value="AET7Gv21301800"/>
</dbReference>
<keyword evidence="4" id="KW-0285">Flavoprotein</keyword>
<dbReference type="InterPro" id="IPR002937">
    <property type="entry name" value="Amino_oxidase"/>
</dbReference>
<sequence length="342" mass="39050">WKLVLRPTVASTGSARCARLLLPFASNCATSPLCRSMPSGPARPVDMVVDYYQHDFEFAEPPRVTSLQNTQPLPTFSNFGDDVYFVADQRGYESVVYHVAGQYLKTDRKSGAVTDPRLKLNTVVREISYFPSGVTVKTEDDKVYRADYVVVSASLGVLQTDLIRFKPQLPSWKIVSIYQFDMAVYTKVFLKFPKRFWPEGEGKEFFLYASGRRGYFPVWQQFEQQYPGSNVLLVTVTDDESRRIEQQSDNQTMAEAVAVLRKMFPKEDVPDATEILVPRWWSNRFFKGSFSNWPIGVNRYEYDLIRAPVGRVYFTGEHTSEKYNGYVHGAYLAGAFTSKAVL</sequence>
<dbReference type="Proteomes" id="UP000015105">
    <property type="component" value="Chromosome 7D"/>
</dbReference>
<dbReference type="InterPro" id="IPR050281">
    <property type="entry name" value="Flavin_monoamine_oxidase"/>
</dbReference>
<reference evidence="8" key="3">
    <citation type="journal article" date="2017" name="Nature">
        <title>Genome sequence of the progenitor of the wheat D genome Aegilops tauschii.</title>
        <authorList>
            <person name="Luo M.C."/>
            <person name="Gu Y.Q."/>
            <person name="Puiu D."/>
            <person name="Wang H."/>
            <person name="Twardziok S.O."/>
            <person name="Deal K.R."/>
            <person name="Huo N."/>
            <person name="Zhu T."/>
            <person name="Wang L."/>
            <person name="Wang Y."/>
            <person name="McGuire P.E."/>
            <person name="Liu S."/>
            <person name="Long H."/>
            <person name="Ramasamy R.K."/>
            <person name="Rodriguez J.C."/>
            <person name="Van S.L."/>
            <person name="Yuan L."/>
            <person name="Wang Z."/>
            <person name="Xia Z."/>
            <person name="Xiao L."/>
            <person name="Anderson O.D."/>
            <person name="Ouyang S."/>
            <person name="Liang Y."/>
            <person name="Zimin A.V."/>
            <person name="Pertea G."/>
            <person name="Qi P."/>
            <person name="Bennetzen J.L."/>
            <person name="Dai X."/>
            <person name="Dawson M.W."/>
            <person name="Muller H.G."/>
            <person name="Kugler K."/>
            <person name="Rivarola-Duarte L."/>
            <person name="Spannagl M."/>
            <person name="Mayer K.F.X."/>
            <person name="Lu F.H."/>
            <person name="Bevan M.W."/>
            <person name="Leroy P."/>
            <person name="Li P."/>
            <person name="You F.M."/>
            <person name="Sun Q."/>
            <person name="Liu Z."/>
            <person name="Lyons E."/>
            <person name="Wicker T."/>
            <person name="Salzberg S.L."/>
            <person name="Devos K.M."/>
            <person name="Dvorak J."/>
        </authorList>
    </citation>
    <scope>NUCLEOTIDE SEQUENCE [LARGE SCALE GENOMIC DNA]</scope>
    <source>
        <strain evidence="8">cv. AL8/78</strain>
    </source>
</reference>
<comment type="pathway">
    <text evidence="2">Amine and polyamine degradation; spermine degradation.</text>
</comment>
<reference evidence="8" key="4">
    <citation type="submission" date="2019-03" db="UniProtKB">
        <authorList>
            <consortium name="EnsemblPlants"/>
        </authorList>
    </citation>
    <scope>IDENTIFICATION</scope>
</reference>
<dbReference type="GO" id="GO:0052901">
    <property type="term" value="F:spermine oxidase activity"/>
    <property type="evidence" value="ECO:0007669"/>
    <property type="project" value="UniProtKB-ARBA"/>
</dbReference>
<evidence type="ECO:0000256" key="4">
    <source>
        <dbReference type="ARBA" id="ARBA00022630"/>
    </source>
</evidence>
<dbReference type="GO" id="GO:1903602">
    <property type="term" value="P:thermospermine catabolic process"/>
    <property type="evidence" value="ECO:0007669"/>
    <property type="project" value="UniProtKB-ARBA"/>
</dbReference>
<dbReference type="GO" id="GO:0046208">
    <property type="term" value="P:spermine catabolic process"/>
    <property type="evidence" value="ECO:0007669"/>
    <property type="project" value="UniProtKB-ARBA"/>
</dbReference>
<dbReference type="SUPFAM" id="SSF54373">
    <property type="entry name" value="FAD-linked reductases, C-terminal domain"/>
    <property type="match status" value="1"/>
</dbReference>
<keyword evidence="5" id="KW-0274">FAD</keyword>
<reference evidence="9" key="1">
    <citation type="journal article" date="2014" name="Science">
        <title>Ancient hybridizations among the ancestral genomes of bread wheat.</title>
        <authorList>
            <consortium name="International Wheat Genome Sequencing Consortium,"/>
            <person name="Marcussen T."/>
            <person name="Sandve S.R."/>
            <person name="Heier L."/>
            <person name="Spannagl M."/>
            <person name="Pfeifer M."/>
            <person name="Jakobsen K.S."/>
            <person name="Wulff B.B."/>
            <person name="Steuernagel B."/>
            <person name="Mayer K.F."/>
            <person name="Olsen O.A."/>
        </authorList>
    </citation>
    <scope>NUCLEOTIDE SEQUENCE [LARGE SCALE GENOMIC DNA]</scope>
    <source>
        <strain evidence="9">cv. AL8/78</strain>
    </source>
</reference>
<dbReference type="GO" id="GO:0048046">
    <property type="term" value="C:apoplast"/>
    <property type="evidence" value="ECO:0007669"/>
    <property type="project" value="UniProtKB-ARBA"/>
</dbReference>
<evidence type="ECO:0000256" key="2">
    <source>
        <dbReference type="ARBA" id="ARBA00004723"/>
    </source>
</evidence>
<dbReference type="GO" id="GO:0050660">
    <property type="term" value="F:flavin adenine dinucleotide binding"/>
    <property type="evidence" value="ECO:0007669"/>
    <property type="project" value="UniProtKB-ARBA"/>
</dbReference>
<dbReference type="PANTHER" id="PTHR10742:SF380">
    <property type="entry name" value="AMINE OXIDASE DOMAIN-CONTAINING PROTEIN"/>
    <property type="match status" value="1"/>
</dbReference>
<dbReference type="Gramene" id="AET7Gv21301800.5">
    <property type="protein sequence ID" value="AET7Gv21301800.5"/>
    <property type="gene ID" value="AET7Gv21301800"/>
</dbReference>
<proteinExistence type="inferred from homology"/>
<dbReference type="FunFam" id="3.90.660.10:FF:000012">
    <property type="entry name" value="Polyamine oxidase 1"/>
    <property type="match status" value="1"/>
</dbReference>
<reference evidence="9" key="2">
    <citation type="journal article" date="2017" name="Nat. Plants">
        <title>The Aegilops tauschii genome reveals multiple impacts of transposons.</title>
        <authorList>
            <person name="Zhao G."/>
            <person name="Zou C."/>
            <person name="Li K."/>
            <person name="Wang K."/>
            <person name="Li T."/>
            <person name="Gao L."/>
            <person name="Zhang X."/>
            <person name="Wang H."/>
            <person name="Yang Z."/>
            <person name="Liu X."/>
            <person name="Jiang W."/>
            <person name="Mao L."/>
            <person name="Kong X."/>
            <person name="Jiao Y."/>
            <person name="Jia J."/>
        </authorList>
    </citation>
    <scope>NUCLEOTIDE SEQUENCE [LARGE SCALE GENOMIC DNA]</scope>
    <source>
        <strain evidence="9">cv. AL8/78</strain>
    </source>
</reference>
<comment type="cofactor">
    <cofactor evidence="1">
        <name>FAD</name>
        <dbReference type="ChEBI" id="CHEBI:57692"/>
    </cofactor>
</comment>
<evidence type="ECO:0000256" key="1">
    <source>
        <dbReference type="ARBA" id="ARBA00001974"/>
    </source>
</evidence>
<evidence type="ECO:0000259" key="7">
    <source>
        <dbReference type="Pfam" id="PF01593"/>
    </source>
</evidence>
<dbReference type="AlphaFoldDB" id="A0A453T9G7"/>
<organism evidence="8 9">
    <name type="scientific">Aegilops tauschii subsp. strangulata</name>
    <name type="common">Goatgrass</name>
    <dbReference type="NCBI Taxonomy" id="200361"/>
    <lineage>
        <taxon>Eukaryota</taxon>
        <taxon>Viridiplantae</taxon>
        <taxon>Streptophyta</taxon>
        <taxon>Embryophyta</taxon>
        <taxon>Tracheophyta</taxon>
        <taxon>Spermatophyta</taxon>
        <taxon>Magnoliopsida</taxon>
        <taxon>Liliopsida</taxon>
        <taxon>Poales</taxon>
        <taxon>Poaceae</taxon>
        <taxon>BOP clade</taxon>
        <taxon>Pooideae</taxon>
        <taxon>Triticodae</taxon>
        <taxon>Triticeae</taxon>
        <taxon>Triticinae</taxon>
        <taxon>Aegilops</taxon>
    </lineage>
</organism>
<dbReference type="Gene3D" id="3.90.660.10">
    <property type="match status" value="2"/>
</dbReference>
<keyword evidence="6" id="KW-0560">Oxidoreductase</keyword>
<feature type="domain" description="Amine oxidase" evidence="7">
    <location>
        <begin position="45"/>
        <end position="342"/>
    </location>
</feature>
<accession>A0A453T9G7</accession>
<evidence type="ECO:0000256" key="3">
    <source>
        <dbReference type="ARBA" id="ARBA00005995"/>
    </source>
</evidence>
<keyword evidence="9" id="KW-1185">Reference proteome</keyword>